<evidence type="ECO:0000256" key="1">
    <source>
        <dbReference type="ARBA" id="ARBA00004202"/>
    </source>
</evidence>
<keyword evidence="2" id="KW-0813">Transport</keyword>
<dbReference type="GO" id="GO:0005886">
    <property type="term" value="C:plasma membrane"/>
    <property type="evidence" value="ECO:0007669"/>
    <property type="project" value="UniProtKB-SubCell"/>
</dbReference>
<dbReference type="InterPro" id="IPR027417">
    <property type="entry name" value="P-loop_NTPase"/>
</dbReference>
<dbReference type="PANTHER" id="PTHR42711">
    <property type="entry name" value="ABC TRANSPORTER ATP-BINDING PROTEIN"/>
    <property type="match status" value="1"/>
</dbReference>
<dbReference type="InterPro" id="IPR003439">
    <property type="entry name" value="ABC_transporter-like_ATP-bd"/>
</dbReference>
<dbReference type="PROSITE" id="PS50893">
    <property type="entry name" value="ABC_TRANSPORTER_2"/>
    <property type="match status" value="1"/>
</dbReference>
<evidence type="ECO:0000256" key="3">
    <source>
        <dbReference type="ARBA" id="ARBA00022741"/>
    </source>
</evidence>
<keyword evidence="4 8" id="KW-0067">ATP-binding</keyword>
<name>A0A411YBD6_9ACTN</name>
<dbReference type="InterPro" id="IPR017871">
    <property type="entry name" value="ABC_transporter-like_CS"/>
</dbReference>
<dbReference type="KEGG" id="erz:ER308_02205"/>
<evidence type="ECO:0000313" key="9">
    <source>
        <dbReference type="Proteomes" id="UP000291469"/>
    </source>
</evidence>
<organism evidence="8 9">
    <name type="scientific">Egibacter rhizosphaerae</name>
    <dbReference type="NCBI Taxonomy" id="1670831"/>
    <lineage>
        <taxon>Bacteria</taxon>
        <taxon>Bacillati</taxon>
        <taxon>Actinomycetota</taxon>
        <taxon>Nitriliruptoria</taxon>
        <taxon>Egibacterales</taxon>
        <taxon>Egibacteraceae</taxon>
        <taxon>Egibacter</taxon>
    </lineage>
</organism>
<dbReference type="PANTHER" id="PTHR42711:SF17">
    <property type="entry name" value="ABC TRANSPORTER ATP-BINDING PROTEIN"/>
    <property type="match status" value="1"/>
</dbReference>
<dbReference type="RefSeq" id="WP_131153493.1">
    <property type="nucleotide sequence ID" value="NZ_CP036402.1"/>
</dbReference>
<proteinExistence type="predicted"/>
<evidence type="ECO:0000313" key="8">
    <source>
        <dbReference type="EMBL" id="QBI18495.1"/>
    </source>
</evidence>
<keyword evidence="5" id="KW-0046">Antibiotic resistance</keyword>
<dbReference type="OrthoDB" id="9804819at2"/>
<evidence type="ECO:0000256" key="4">
    <source>
        <dbReference type="ARBA" id="ARBA00022840"/>
    </source>
</evidence>
<evidence type="ECO:0000256" key="2">
    <source>
        <dbReference type="ARBA" id="ARBA00022448"/>
    </source>
</evidence>
<evidence type="ECO:0000259" key="7">
    <source>
        <dbReference type="PROSITE" id="PS50893"/>
    </source>
</evidence>
<dbReference type="Pfam" id="PF00005">
    <property type="entry name" value="ABC_tran"/>
    <property type="match status" value="1"/>
</dbReference>
<dbReference type="GO" id="GO:0005524">
    <property type="term" value="F:ATP binding"/>
    <property type="evidence" value="ECO:0007669"/>
    <property type="project" value="UniProtKB-KW"/>
</dbReference>
<dbReference type="CDD" id="cd03230">
    <property type="entry name" value="ABC_DR_subfamily_A"/>
    <property type="match status" value="1"/>
</dbReference>
<accession>A0A411YBD6</accession>
<sequence length="346" mass="37080">MNTTSTGDRHTRQGASGATTAPSAPPTSPGARPTADDVAVTATGLRCAYGDYEAVRGIDLTAYRGELLAVLGTNGAGKTTTLEALEGRRAPDGGGVRVLGMDPRRQRRRLAARIGVVLQESALPDELTPAEFLALWHKMTGAGKLAHRPVDEQLARVDLMHRRDVRIGRLSGGERRRLDLATALSADPELLFLDEPTAGLDPESRAGTWELLRDLLRTGTTAVLTTHYLEEAEALADRLAILHDGRIAVAGALDEVLAARDARIRCDLDPGAPSLPQPLTGHATVTPQRDGHHIEIRTRDLADDLATLLGWSQTHAVALRHLHASEPTLAEVFHDVAGTTREEATI</sequence>
<reference evidence="8 9" key="1">
    <citation type="submission" date="2019-01" db="EMBL/GenBank/DDBJ databases">
        <title>Egibacter rhizosphaerae EGI 80759T.</title>
        <authorList>
            <person name="Chen D.-D."/>
            <person name="Tian Y."/>
            <person name="Jiao J.-Y."/>
            <person name="Zhang X.-T."/>
            <person name="Zhang Y.-G."/>
            <person name="Zhang Y."/>
            <person name="Xiao M."/>
            <person name="Shu W.-S."/>
            <person name="Li W.-J."/>
        </authorList>
    </citation>
    <scope>NUCLEOTIDE SEQUENCE [LARGE SCALE GENOMIC DNA]</scope>
    <source>
        <strain evidence="8 9">EGI 80759</strain>
    </source>
</reference>
<evidence type="ECO:0000256" key="6">
    <source>
        <dbReference type="SAM" id="MobiDB-lite"/>
    </source>
</evidence>
<dbReference type="GO" id="GO:0046677">
    <property type="term" value="P:response to antibiotic"/>
    <property type="evidence" value="ECO:0007669"/>
    <property type="project" value="UniProtKB-KW"/>
</dbReference>
<dbReference type="Proteomes" id="UP000291469">
    <property type="component" value="Chromosome"/>
</dbReference>
<feature type="domain" description="ABC transporter" evidence="7">
    <location>
        <begin position="40"/>
        <end position="269"/>
    </location>
</feature>
<dbReference type="InterPro" id="IPR003593">
    <property type="entry name" value="AAA+_ATPase"/>
</dbReference>
<comment type="subcellular location">
    <subcellularLocation>
        <location evidence="1">Cell membrane</location>
        <topology evidence="1">Peripheral membrane protein</topology>
    </subcellularLocation>
</comment>
<dbReference type="AlphaFoldDB" id="A0A411YBD6"/>
<evidence type="ECO:0000256" key="5">
    <source>
        <dbReference type="ARBA" id="ARBA00023251"/>
    </source>
</evidence>
<dbReference type="InterPro" id="IPR050763">
    <property type="entry name" value="ABC_transporter_ATP-binding"/>
</dbReference>
<dbReference type="EMBL" id="CP036402">
    <property type="protein sequence ID" value="QBI18495.1"/>
    <property type="molecule type" value="Genomic_DNA"/>
</dbReference>
<keyword evidence="3" id="KW-0547">Nucleotide-binding</keyword>
<keyword evidence="9" id="KW-1185">Reference proteome</keyword>
<dbReference type="PROSITE" id="PS00211">
    <property type="entry name" value="ABC_TRANSPORTER_1"/>
    <property type="match status" value="1"/>
</dbReference>
<dbReference type="GO" id="GO:0016887">
    <property type="term" value="F:ATP hydrolysis activity"/>
    <property type="evidence" value="ECO:0007669"/>
    <property type="project" value="InterPro"/>
</dbReference>
<dbReference type="SMART" id="SM00382">
    <property type="entry name" value="AAA"/>
    <property type="match status" value="1"/>
</dbReference>
<dbReference type="SUPFAM" id="SSF52540">
    <property type="entry name" value="P-loop containing nucleoside triphosphate hydrolases"/>
    <property type="match status" value="1"/>
</dbReference>
<gene>
    <name evidence="8" type="ORF">ER308_02205</name>
</gene>
<protein>
    <submittedName>
        <fullName evidence="8">ABC transporter ATP-binding protein</fullName>
    </submittedName>
</protein>
<feature type="region of interest" description="Disordered" evidence="6">
    <location>
        <begin position="1"/>
        <end position="35"/>
    </location>
</feature>
<dbReference type="Gene3D" id="3.40.50.300">
    <property type="entry name" value="P-loop containing nucleotide triphosphate hydrolases"/>
    <property type="match status" value="1"/>
</dbReference>